<protein>
    <recommendedName>
        <fullName evidence="5 7">S-formylglutathione hydrolase</fullName>
        <ecNumber evidence="5 7">3.1.2.12</ecNumber>
    </recommendedName>
</protein>
<dbReference type="PANTHER" id="PTHR10061">
    <property type="entry name" value="S-FORMYLGLUTATHIONE HYDROLASE"/>
    <property type="match status" value="1"/>
</dbReference>
<evidence type="ECO:0000256" key="7">
    <source>
        <dbReference type="RuleBase" id="RU363068"/>
    </source>
</evidence>
<dbReference type="PANTHER" id="PTHR10061:SF1">
    <property type="entry name" value="S-FORMYLGLUTATHIONE HYDROLASE YEIG"/>
    <property type="match status" value="1"/>
</dbReference>
<comment type="catalytic activity">
    <reaction evidence="4 7">
        <text>S-formylglutathione + H2O = formate + glutathione + H(+)</text>
        <dbReference type="Rhea" id="RHEA:14961"/>
        <dbReference type="ChEBI" id="CHEBI:15377"/>
        <dbReference type="ChEBI" id="CHEBI:15378"/>
        <dbReference type="ChEBI" id="CHEBI:15740"/>
        <dbReference type="ChEBI" id="CHEBI:57688"/>
        <dbReference type="ChEBI" id="CHEBI:57925"/>
        <dbReference type="EC" id="3.1.2.12"/>
    </reaction>
</comment>
<evidence type="ECO:0000256" key="1">
    <source>
        <dbReference type="ARBA" id="ARBA00005622"/>
    </source>
</evidence>
<dbReference type="EC" id="3.1.2.12" evidence="5 7"/>
<dbReference type="SUPFAM" id="SSF53474">
    <property type="entry name" value="alpha/beta-Hydrolases"/>
    <property type="match status" value="1"/>
</dbReference>
<dbReference type="EMBL" id="FKLO01000058">
    <property type="protein sequence ID" value="SAM67223.1"/>
    <property type="molecule type" value="Genomic_DNA"/>
</dbReference>
<reference evidence="9" key="1">
    <citation type="submission" date="2016-04" db="EMBL/GenBank/DDBJ databases">
        <authorList>
            <person name="Tagini F."/>
        </authorList>
    </citation>
    <scope>NUCLEOTIDE SEQUENCE [LARGE SCALE GENOMIC DNA]</scope>
    <source>
        <strain evidence="9">CHUV0807</strain>
    </source>
</reference>
<feature type="active site" description="Charge relay system" evidence="6">
    <location>
        <position position="223"/>
    </location>
</feature>
<dbReference type="InterPro" id="IPR029058">
    <property type="entry name" value="AB_hydrolase_fold"/>
</dbReference>
<dbReference type="AlphaFoldDB" id="A0A1C3H5D5"/>
<dbReference type="GO" id="GO:0052689">
    <property type="term" value="F:carboxylic ester hydrolase activity"/>
    <property type="evidence" value="ECO:0007669"/>
    <property type="project" value="UniProtKB-KW"/>
</dbReference>
<dbReference type="GO" id="GO:0005829">
    <property type="term" value="C:cytosol"/>
    <property type="evidence" value="ECO:0007669"/>
    <property type="project" value="TreeGrafter"/>
</dbReference>
<keyword evidence="2 7" id="KW-0719">Serine esterase</keyword>
<evidence type="ECO:0000256" key="6">
    <source>
        <dbReference type="PIRSR" id="PIRSR614186-1"/>
    </source>
</evidence>
<proteinExistence type="inferred from homology"/>
<dbReference type="GO" id="GO:0046294">
    <property type="term" value="P:formaldehyde catabolic process"/>
    <property type="evidence" value="ECO:0007669"/>
    <property type="project" value="InterPro"/>
</dbReference>
<evidence type="ECO:0000256" key="3">
    <source>
        <dbReference type="ARBA" id="ARBA00022801"/>
    </source>
</evidence>
<dbReference type="Pfam" id="PF00756">
    <property type="entry name" value="Esterase"/>
    <property type="match status" value="1"/>
</dbReference>
<comment type="function">
    <text evidence="7">Serine hydrolase involved in the detoxification of formaldehyde.</text>
</comment>
<feature type="active site" description="Charge relay system" evidence="6">
    <location>
        <position position="146"/>
    </location>
</feature>
<sequence length="281" mass="30836">MHILSEHKCFDGLQLRVRHPSAANHCEMTYSLYLPPQALAGGRVPLLYWLSGLTCTDENFTQKAGAQRYAAQYGLALVMPDTSPRGEGVPDDPAYDLGQGAGFYLNATQTPWAQHYHMYDYITAELPAHLAAHYPLDDRAGIAGHSMGGHGALQIALKNPARYAAVSAFAPIVNPGDTPWGQKAFTAYLGDDKHAWSDWDSTALLATARAQHLPIRIDAGDADEFRPREIRCETFVDAARQAGYRVDYHLHPGYDHSYYTIASYIGAHIAFHAEALGLGKP</sequence>
<feature type="active site" description="Charge relay system" evidence="6">
    <location>
        <position position="256"/>
    </location>
</feature>
<evidence type="ECO:0000313" key="8">
    <source>
        <dbReference type="EMBL" id="SAM67223.1"/>
    </source>
</evidence>
<evidence type="ECO:0000256" key="2">
    <source>
        <dbReference type="ARBA" id="ARBA00022487"/>
    </source>
</evidence>
<evidence type="ECO:0000256" key="5">
    <source>
        <dbReference type="NCBIfam" id="TIGR02821"/>
    </source>
</evidence>
<dbReference type="Gene3D" id="3.40.50.1820">
    <property type="entry name" value="alpha/beta hydrolase"/>
    <property type="match status" value="1"/>
</dbReference>
<dbReference type="InterPro" id="IPR000801">
    <property type="entry name" value="Esterase-like"/>
</dbReference>
<dbReference type="RefSeq" id="WP_079541219.1">
    <property type="nucleotide sequence ID" value="NZ_CP171111.1"/>
</dbReference>
<accession>A0A1C3H5D5</accession>
<dbReference type="NCBIfam" id="TIGR02821">
    <property type="entry name" value="fghA_ester_D"/>
    <property type="match status" value="1"/>
</dbReference>
<organism evidence="8 9">
    <name type="scientific">Cardiobacterium hominis</name>
    <dbReference type="NCBI Taxonomy" id="2718"/>
    <lineage>
        <taxon>Bacteria</taxon>
        <taxon>Pseudomonadati</taxon>
        <taxon>Pseudomonadota</taxon>
        <taxon>Gammaproteobacteria</taxon>
        <taxon>Cardiobacteriales</taxon>
        <taxon>Cardiobacteriaceae</taxon>
        <taxon>Cardiobacterium</taxon>
    </lineage>
</organism>
<dbReference type="GO" id="GO:0018738">
    <property type="term" value="F:S-formylglutathione hydrolase activity"/>
    <property type="evidence" value="ECO:0007669"/>
    <property type="project" value="UniProtKB-UniRule"/>
</dbReference>
<comment type="similarity">
    <text evidence="1 7">Belongs to the esterase D family.</text>
</comment>
<gene>
    <name evidence="8" type="ORF">CHUV0807_1725</name>
</gene>
<name>A0A1C3H5D5_9GAMM</name>
<dbReference type="InterPro" id="IPR014186">
    <property type="entry name" value="S-formylglutathione_hydrol"/>
</dbReference>
<dbReference type="Proteomes" id="UP000190837">
    <property type="component" value="Unassembled WGS sequence"/>
</dbReference>
<keyword evidence="3 7" id="KW-0378">Hydrolase</keyword>
<evidence type="ECO:0000313" key="9">
    <source>
        <dbReference type="Proteomes" id="UP000190837"/>
    </source>
</evidence>
<evidence type="ECO:0000256" key="4">
    <source>
        <dbReference type="ARBA" id="ARBA00047590"/>
    </source>
</evidence>
<dbReference type="FunFam" id="3.40.50.1820:FF:000002">
    <property type="entry name" value="S-formylglutathione hydrolase"/>
    <property type="match status" value="1"/>
</dbReference>